<proteinExistence type="predicted"/>
<gene>
    <name evidence="3" type="primary">LOC105427222</name>
</gene>
<keyword evidence="1" id="KW-0812">Transmembrane</keyword>
<dbReference type="RefSeq" id="XP_011637188.1">
    <property type="nucleotide sequence ID" value="XM_011638886.2"/>
</dbReference>
<reference evidence="3" key="1">
    <citation type="submission" date="2025-08" db="UniProtKB">
        <authorList>
            <consortium name="RefSeq"/>
        </authorList>
    </citation>
    <scope>IDENTIFICATION</scope>
</reference>
<dbReference type="Proteomes" id="UP000504615">
    <property type="component" value="Unplaced"/>
</dbReference>
<keyword evidence="2" id="KW-1185">Reference proteome</keyword>
<dbReference type="KEGG" id="pbar:105427222"/>
<protein>
    <submittedName>
        <fullName evidence="3">Uncharacterized protein LOC105427222</fullName>
    </submittedName>
</protein>
<sequence>MTGIDDISSERQRRSWRRYCPRASDVHLRKPIKLAVSSRERIFPPYGIFVELKSILRSLIPISEFKEKFPRRGALAQHLNLIREYKMMLLQEPGWKLERKGSGAQVLRKDGSHFKSSTARVCFRCDVEVHEFVRDEDYSENMETETAASPLAMLSSCVAALCVTILLPWLLIGG</sequence>
<dbReference type="GeneID" id="105427222"/>
<keyword evidence="1" id="KW-1133">Transmembrane helix</keyword>
<keyword evidence="1" id="KW-0472">Membrane</keyword>
<feature type="transmembrane region" description="Helical" evidence="1">
    <location>
        <begin position="151"/>
        <end position="172"/>
    </location>
</feature>
<accession>A0A6I9WDP6</accession>
<dbReference type="OrthoDB" id="8197637at2759"/>
<evidence type="ECO:0000256" key="1">
    <source>
        <dbReference type="SAM" id="Phobius"/>
    </source>
</evidence>
<evidence type="ECO:0000313" key="3">
    <source>
        <dbReference type="RefSeq" id="XP_011637188.1"/>
    </source>
</evidence>
<dbReference type="AlphaFoldDB" id="A0A6I9WDP6"/>
<name>A0A6I9WDP6_9HYME</name>
<organism evidence="2 3">
    <name type="scientific">Pogonomyrmex barbatus</name>
    <name type="common">red harvester ant</name>
    <dbReference type="NCBI Taxonomy" id="144034"/>
    <lineage>
        <taxon>Eukaryota</taxon>
        <taxon>Metazoa</taxon>
        <taxon>Ecdysozoa</taxon>
        <taxon>Arthropoda</taxon>
        <taxon>Hexapoda</taxon>
        <taxon>Insecta</taxon>
        <taxon>Pterygota</taxon>
        <taxon>Neoptera</taxon>
        <taxon>Endopterygota</taxon>
        <taxon>Hymenoptera</taxon>
        <taxon>Apocrita</taxon>
        <taxon>Aculeata</taxon>
        <taxon>Formicoidea</taxon>
        <taxon>Formicidae</taxon>
        <taxon>Myrmicinae</taxon>
        <taxon>Pogonomyrmex</taxon>
    </lineage>
</organism>
<evidence type="ECO:0000313" key="2">
    <source>
        <dbReference type="Proteomes" id="UP000504615"/>
    </source>
</evidence>